<protein>
    <submittedName>
        <fullName evidence="3">Extracellular solute-binding protein</fullName>
    </submittedName>
</protein>
<sequence length="487" mass="55204">MRYRMPTGTWWDLSDGIVSTDKVKKKKGNRMKKYRVKKKNGIMGRLLTALLLVILLGTVLLCGGCKTAVQPKTSEATNVQTDSGEKVSLSVWAFFDENTPGTYYVDLWEKLAEEYGYDIELKTYSTEQIKDKLKIALVCDELPDVFAVWGGNYPNFLFDANACLPVEKYLEASETKFADNYVLPYQDGHNYIIPCLVEAYAVTYCNQNLMQEMGLTVPHTWEELVALVQQVNIYNEAHGTEYAAIELGDKDSWLGELLYTVIVNRIDPYAQEKLAFGEMDFSAPVFTQAAEKLMQLKEMNAFPEKFLEIGEVEAVQNFADGKAVLFPHQSTIVYHLLDEMGADALSMEQFPSCNAAYDDSYAQYMVDINHTLTPGLCISSDTNYPDEAAQLCLEFAKRVNERNVTQYDYVDFVNDSGLEAPSEEALAVRQFHEQLDQAVHYTPLWYAVLEKEDGDNWRNLTRKLLGGAVNQEEFVQDAAQYLNFTAQ</sequence>
<name>A0A844E1M1_EUBRA</name>
<evidence type="ECO:0000256" key="2">
    <source>
        <dbReference type="ARBA" id="ARBA00022448"/>
    </source>
</evidence>
<comment type="caution">
    <text evidence="3">The sequence shown here is derived from an EMBL/GenBank/DDBJ whole genome shotgun (WGS) entry which is preliminary data.</text>
</comment>
<dbReference type="PANTHER" id="PTHR43649">
    <property type="entry name" value="ARABINOSE-BINDING PROTEIN-RELATED"/>
    <property type="match status" value="1"/>
</dbReference>
<dbReference type="RefSeq" id="WP_154315017.1">
    <property type="nucleotide sequence ID" value="NZ_WKRA01000029.1"/>
</dbReference>
<proteinExistence type="inferred from homology"/>
<accession>A0A844E1M1</accession>
<gene>
    <name evidence="3" type="ORF">GKE72_13760</name>
</gene>
<dbReference type="SUPFAM" id="SSF53850">
    <property type="entry name" value="Periplasmic binding protein-like II"/>
    <property type="match status" value="1"/>
</dbReference>
<dbReference type="Gene3D" id="3.40.190.10">
    <property type="entry name" value="Periplasmic binding protein-like II"/>
    <property type="match status" value="2"/>
</dbReference>
<reference evidence="3 4" key="1">
    <citation type="journal article" date="2019" name="Nat. Med.">
        <title>A library of human gut bacterial isolates paired with longitudinal multiomics data enables mechanistic microbiome research.</title>
        <authorList>
            <person name="Poyet M."/>
            <person name="Groussin M."/>
            <person name="Gibbons S.M."/>
            <person name="Avila-Pacheco J."/>
            <person name="Jiang X."/>
            <person name="Kearney S.M."/>
            <person name="Perrotta A.R."/>
            <person name="Berdy B."/>
            <person name="Zhao S."/>
            <person name="Lieberman T.D."/>
            <person name="Swanson P.K."/>
            <person name="Smith M."/>
            <person name="Roesemann S."/>
            <person name="Alexander J.E."/>
            <person name="Rich S.A."/>
            <person name="Livny J."/>
            <person name="Vlamakis H."/>
            <person name="Clish C."/>
            <person name="Bullock K."/>
            <person name="Deik A."/>
            <person name="Scott J."/>
            <person name="Pierce K.A."/>
            <person name="Xavier R.J."/>
            <person name="Alm E.J."/>
        </authorList>
    </citation>
    <scope>NUCLEOTIDE SEQUENCE [LARGE SCALE GENOMIC DNA]</scope>
    <source>
        <strain evidence="3 4">BIOML-A3</strain>
    </source>
</reference>
<dbReference type="PANTHER" id="PTHR43649:SF29">
    <property type="entry name" value="OSMOPROTECTIVE COMPOUNDS-BINDING PROTEIN GGTB"/>
    <property type="match status" value="1"/>
</dbReference>
<evidence type="ECO:0000256" key="1">
    <source>
        <dbReference type="ARBA" id="ARBA00008520"/>
    </source>
</evidence>
<evidence type="ECO:0000313" key="3">
    <source>
        <dbReference type="EMBL" id="MSD17102.1"/>
    </source>
</evidence>
<dbReference type="InterPro" id="IPR050490">
    <property type="entry name" value="Bact_solute-bd_prot1"/>
</dbReference>
<comment type="similarity">
    <text evidence="1">Belongs to the bacterial solute-binding protein 1 family.</text>
</comment>
<dbReference type="Proteomes" id="UP000431304">
    <property type="component" value="Unassembled WGS sequence"/>
</dbReference>
<keyword evidence="2" id="KW-0813">Transport</keyword>
<dbReference type="InterPro" id="IPR006059">
    <property type="entry name" value="SBP"/>
</dbReference>
<evidence type="ECO:0000313" key="4">
    <source>
        <dbReference type="Proteomes" id="UP000431304"/>
    </source>
</evidence>
<dbReference type="AlphaFoldDB" id="A0A844E1M1"/>
<organism evidence="3 4">
    <name type="scientific">Eubacterium ramulus</name>
    <dbReference type="NCBI Taxonomy" id="39490"/>
    <lineage>
        <taxon>Bacteria</taxon>
        <taxon>Bacillati</taxon>
        <taxon>Bacillota</taxon>
        <taxon>Clostridia</taxon>
        <taxon>Eubacteriales</taxon>
        <taxon>Eubacteriaceae</taxon>
        <taxon>Eubacterium</taxon>
    </lineage>
</organism>
<dbReference type="EMBL" id="WKRA01000029">
    <property type="protein sequence ID" value="MSD17102.1"/>
    <property type="molecule type" value="Genomic_DNA"/>
</dbReference>
<dbReference type="Pfam" id="PF13416">
    <property type="entry name" value="SBP_bac_8"/>
    <property type="match status" value="1"/>
</dbReference>